<evidence type="ECO:0000256" key="8">
    <source>
        <dbReference type="SAM" id="SignalP"/>
    </source>
</evidence>
<evidence type="ECO:0000256" key="1">
    <source>
        <dbReference type="ARBA" id="ARBA00004459"/>
    </source>
</evidence>
<dbReference type="EMBL" id="JBHTIF010000001">
    <property type="protein sequence ID" value="MFD0725115.1"/>
    <property type="molecule type" value="Genomic_DNA"/>
</dbReference>
<accession>A0ABW2YD33</accession>
<feature type="chain" id="PRO_5047383205" evidence="8">
    <location>
        <begin position="22"/>
        <end position="58"/>
    </location>
</feature>
<name>A0ABW2YD33_9GAMM</name>
<dbReference type="NCBIfam" id="NF047847">
    <property type="entry name" value="SS_mature_LptM"/>
    <property type="match status" value="1"/>
</dbReference>
<sequence>MNRRPAFVFAAIALLCLALSACGNKGPLVLPDKPAEGATADGTTAQPAPADEAKTPDR</sequence>
<dbReference type="Proteomes" id="UP001597110">
    <property type="component" value="Unassembled WGS sequence"/>
</dbReference>
<proteinExistence type="predicted"/>
<evidence type="ECO:0000256" key="3">
    <source>
        <dbReference type="ARBA" id="ARBA00023136"/>
    </source>
</evidence>
<keyword evidence="2 8" id="KW-0732">Signal</keyword>
<protein>
    <submittedName>
        <fullName evidence="9">Lipoprotein</fullName>
    </submittedName>
</protein>
<keyword evidence="5" id="KW-0998">Cell outer membrane</keyword>
<dbReference type="InterPro" id="IPR032831">
    <property type="entry name" value="LptM_cons"/>
</dbReference>
<dbReference type="RefSeq" id="WP_386822732.1">
    <property type="nucleotide sequence ID" value="NZ_JBHTIF010000001.1"/>
</dbReference>
<evidence type="ECO:0000256" key="4">
    <source>
        <dbReference type="ARBA" id="ARBA00023139"/>
    </source>
</evidence>
<keyword evidence="6 9" id="KW-0449">Lipoprotein</keyword>
<keyword evidence="4" id="KW-0564">Palmitate</keyword>
<keyword evidence="10" id="KW-1185">Reference proteome</keyword>
<evidence type="ECO:0000313" key="9">
    <source>
        <dbReference type="EMBL" id="MFD0725115.1"/>
    </source>
</evidence>
<keyword evidence="3" id="KW-0472">Membrane</keyword>
<dbReference type="Pfam" id="PF13627">
    <property type="entry name" value="LptM_cons"/>
    <property type="match status" value="1"/>
</dbReference>
<feature type="signal peptide" evidence="8">
    <location>
        <begin position="1"/>
        <end position="21"/>
    </location>
</feature>
<dbReference type="PROSITE" id="PS51257">
    <property type="entry name" value="PROKAR_LIPOPROTEIN"/>
    <property type="match status" value="1"/>
</dbReference>
<gene>
    <name evidence="9" type="ORF">ACFQ0E_05820</name>
</gene>
<feature type="region of interest" description="Disordered" evidence="7">
    <location>
        <begin position="30"/>
        <end position="58"/>
    </location>
</feature>
<evidence type="ECO:0000256" key="2">
    <source>
        <dbReference type="ARBA" id="ARBA00022729"/>
    </source>
</evidence>
<evidence type="ECO:0000313" key="10">
    <source>
        <dbReference type="Proteomes" id="UP001597110"/>
    </source>
</evidence>
<comment type="caution">
    <text evidence="9">The sequence shown here is derived from an EMBL/GenBank/DDBJ whole genome shotgun (WGS) entry which is preliminary data.</text>
</comment>
<evidence type="ECO:0000256" key="5">
    <source>
        <dbReference type="ARBA" id="ARBA00023237"/>
    </source>
</evidence>
<evidence type="ECO:0000256" key="7">
    <source>
        <dbReference type="SAM" id="MobiDB-lite"/>
    </source>
</evidence>
<comment type="subcellular location">
    <subcellularLocation>
        <location evidence="1">Cell outer membrane</location>
        <topology evidence="1">Lipid-anchor</topology>
    </subcellularLocation>
</comment>
<reference evidence="10" key="1">
    <citation type="journal article" date="2019" name="Int. J. Syst. Evol. Microbiol.">
        <title>The Global Catalogue of Microorganisms (GCM) 10K type strain sequencing project: providing services to taxonomists for standard genome sequencing and annotation.</title>
        <authorList>
            <consortium name="The Broad Institute Genomics Platform"/>
            <consortium name="The Broad Institute Genome Sequencing Center for Infectious Disease"/>
            <person name="Wu L."/>
            <person name="Ma J."/>
        </authorList>
    </citation>
    <scope>NUCLEOTIDE SEQUENCE [LARGE SCALE GENOMIC DNA]</scope>
    <source>
        <strain evidence="10">CCUG 55585</strain>
    </source>
</reference>
<organism evidence="9 10">
    <name type="scientific">Lysobacter brunescens</name>
    <dbReference type="NCBI Taxonomy" id="262323"/>
    <lineage>
        <taxon>Bacteria</taxon>
        <taxon>Pseudomonadati</taxon>
        <taxon>Pseudomonadota</taxon>
        <taxon>Gammaproteobacteria</taxon>
        <taxon>Lysobacterales</taxon>
        <taxon>Lysobacteraceae</taxon>
        <taxon>Lysobacter</taxon>
    </lineage>
</organism>
<evidence type="ECO:0000256" key="6">
    <source>
        <dbReference type="ARBA" id="ARBA00023288"/>
    </source>
</evidence>